<evidence type="ECO:0000313" key="3">
    <source>
        <dbReference type="Proteomes" id="UP000321113"/>
    </source>
</evidence>
<dbReference type="Pfam" id="PF11911">
    <property type="entry name" value="DUF3429"/>
    <property type="match status" value="1"/>
</dbReference>
<dbReference type="RefSeq" id="WP_119008468.1">
    <property type="nucleotide sequence ID" value="NZ_BJXK01000004.1"/>
</dbReference>
<keyword evidence="1" id="KW-1133">Transmembrane helix</keyword>
<evidence type="ECO:0000313" key="2">
    <source>
        <dbReference type="EMBL" id="GEM79111.1"/>
    </source>
</evidence>
<dbReference type="OrthoDB" id="8591832at2"/>
<dbReference type="EMBL" id="BJXK01000004">
    <property type="protein sequence ID" value="GEM79111.1"/>
    <property type="molecule type" value="Genomic_DNA"/>
</dbReference>
<keyword evidence="1" id="KW-0472">Membrane</keyword>
<evidence type="ECO:0008006" key="4">
    <source>
        <dbReference type="Google" id="ProtNLM"/>
    </source>
</evidence>
<keyword evidence="3" id="KW-1185">Reference proteome</keyword>
<keyword evidence="1" id="KW-0812">Transmembrane</keyword>
<dbReference type="Proteomes" id="UP000321113">
    <property type="component" value="Unassembled WGS sequence"/>
</dbReference>
<accession>A0A511QP46</accession>
<gene>
    <name evidence="2" type="ORF">VSU01S_13560</name>
</gene>
<evidence type="ECO:0000256" key="1">
    <source>
        <dbReference type="SAM" id="Phobius"/>
    </source>
</evidence>
<protein>
    <recommendedName>
        <fullName evidence="4">DUF3429 domain-containing protein</fullName>
    </recommendedName>
</protein>
<sequence length="136" mass="15069">MIYILGYMGLVPFILLPVLFGLTHSQASFHFIMSFLIYSAGIALFMAGAVWGRCVDRTVPEKRSLVASNVITLGVIALGLFVFYSPMVLLIGIGLAHGLNLYFEPKRDHPRYLKLRFILTGVVLTAHLCMLALIVI</sequence>
<organism evidence="2 3">
    <name type="scientific">Vibrio superstes NBRC 103154</name>
    <dbReference type="NCBI Taxonomy" id="1219062"/>
    <lineage>
        <taxon>Bacteria</taxon>
        <taxon>Pseudomonadati</taxon>
        <taxon>Pseudomonadota</taxon>
        <taxon>Gammaproteobacteria</taxon>
        <taxon>Vibrionales</taxon>
        <taxon>Vibrionaceae</taxon>
        <taxon>Vibrio</taxon>
    </lineage>
</organism>
<reference evidence="2 3" key="1">
    <citation type="submission" date="2019-07" db="EMBL/GenBank/DDBJ databases">
        <title>Whole genome shotgun sequence of Vibrio superstes NBRC 103154.</title>
        <authorList>
            <person name="Hosoyama A."/>
            <person name="Uohara A."/>
            <person name="Ohji S."/>
            <person name="Ichikawa N."/>
        </authorList>
    </citation>
    <scope>NUCLEOTIDE SEQUENCE [LARGE SCALE GENOMIC DNA]</scope>
    <source>
        <strain evidence="2 3">NBRC 103154</strain>
    </source>
</reference>
<comment type="caution">
    <text evidence="2">The sequence shown here is derived from an EMBL/GenBank/DDBJ whole genome shotgun (WGS) entry which is preliminary data.</text>
</comment>
<dbReference type="InterPro" id="IPR021836">
    <property type="entry name" value="DUF3429"/>
</dbReference>
<name>A0A511QP46_9VIBR</name>
<feature type="transmembrane region" description="Helical" evidence="1">
    <location>
        <begin position="115"/>
        <end position="135"/>
    </location>
</feature>
<feature type="transmembrane region" description="Helical" evidence="1">
    <location>
        <begin position="35"/>
        <end position="52"/>
    </location>
</feature>
<dbReference type="AlphaFoldDB" id="A0A511QP46"/>
<proteinExistence type="predicted"/>